<protein>
    <recommendedName>
        <fullName evidence="2">histidine kinase</fullName>
        <ecNumber evidence="2">2.7.13.3</ecNumber>
    </recommendedName>
</protein>
<dbReference type="OrthoDB" id="9795133at2"/>
<dbReference type="AlphaFoldDB" id="A0A562MW50"/>
<feature type="domain" description="PAC" evidence="8">
    <location>
        <begin position="326"/>
        <end position="378"/>
    </location>
</feature>
<feature type="domain" description="PAS" evidence="7">
    <location>
        <begin position="515"/>
        <end position="585"/>
    </location>
</feature>
<dbReference type="Pfam" id="PF13185">
    <property type="entry name" value="GAF_2"/>
    <property type="match status" value="1"/>
</dbReference>
<dbReference type="InterPro" id="IPR001610">
    <property type="entry name" value="PAC"/>
</dbReference>
<feature type="domain" description="PAC" evidence="8">
    <location>
        <begin position="883"/>
        <end position="934"/>
    </location>
</feature>
<dbReference type="Pfam" id="PF02518">
    <property type="entry name" value="HATPase_c"/>
    <property type="match status" value="1"/>
</dbReference>
<evidence type="ECO:0000313" key="10">
    <source>
        <dbReference type="Proteomes" id="UP000317122"/>
    </source>
</evidence>
<evidence type="ECO:0000259" key="7">
    <source>
        <dbReference type="PROSITE" id="PS50112"/>
    </source>
</evidence>
<keyword evidence="4" id="KW-0808">Transferase</keyword>
<dbReference type="Proteomes" id="UP000317122">
    <property type="component" value="Unassembled WGS sequence"/>
</dbReference>
<reference evidence="9 10" key="1">
    <citation type="journal article" date="2015" name="Stand. Genomic Sci.">
        <title>Genomic Encyclopedia of Bacterial and Archaeal Type Strains, Phase III: the genomes of soil and plant-associated and newly described type strains.</title>
        <authorList>
            <person name="Whitman W.B."/>
            <person name="Woyke T."/>
            <person name="Klenk H.P."/>
            <person name="Zhou Y."/>
            <person name="Lilburn T.G."/>
            <person name="Beck B.J."/>
            <person name="De Vos P."/>
            <person name="Vandamme P."/>
            <person name="Eisen J.A."/>
            <person name="Garrity G."/>
            <person name="Hugenholtz P."/>
            <person name="Kyrpides N.C."/>
        </authorList>
    </citation>
    <scope>NUCLEOTIDE SEQUENCE [LARGE SCALE GENOMIC DNA]</scope>
    <source>
        <strain evidence="9 10">CGMCC 1.2546</strain>
    </source>
</reference>
<dbReference type="CDD" id="cd00130">
    <property type="entry name" value="PAS"/>
    <property type="match status" value="6"/>
</dbReference>
<sequence length="1192" mass="133493">MEMDLGRVFDALPAMVWTAQPDGHFDFANRRWSDYTGLSLDEAHGWEWQAAVNPDDMPTVLERWRSILATGEPGDLEARVRGFDGQYHWFRVQCSPMRDDAGQIIKWCGVGTDVDDFRRAKETLRRRELDFQLIVDSIPMPVAVTTPSGEVEGLNQLTLDYFGKTFEELKGWKASDVVHPDDLERTIAAQLDAHRKGRTYNVESRHRRADGVYRWHNVLGLPLRDPQGNILRWFHLLVDIDDRKRAEDALSASESYARSIVDSIPGMIAAFTPNGELEFVNRQIIEFFGKPLEELKRWATSDMTHPEDLPRAVEYFTRSIASGEPFTDEVRARRFDGVYRWFQSRGFPLRDTNGRIVRWYNLLIDIDERKRAEEALTARERNLNEIINTIPVLAWSARPDGSTEFFNQHYLHYAGLSIGQSKDWVPTTALSDYWDLTAAVHPDDVDGLTAAWEVILASGKSGEAEARLRRFDGIYRWFLVRANPLCDESGNILKWYGVSIDIDDRKRAEQALRQSERSFKLIIDTIPALAWSARPDGSAEFFSKHYLDYVGLSAEQAQNWGWTVAVHPDDLSGLAATWQAIMTSGKPGEAEARLRRFDGEYRWLLFRANPLRDASGNIVKWYGVNTDIDDRKRAETNLAREKHLLEMIASGSPLRDVLSALCEMVEEAGPGCYCDVHPIDWSGPSIEYSVAPSLPASYTDPIAGLSLNGDALPCAIAVREKAQVVAEDMDTDPRWRDSSVRIHVLEHGLRSVWSTPIYAKNGRILGTLCLYQRQPASPSPQHQSLIAHATHLASIAIERSRTEAALRRSETLLAEGQQLSSTGSFSWRVDTDEIAFSEELCRIFKFDPNAVVTLEQFRARVHPDDMPSLSAQLDRVRAGHGYPGYEIRLRMPDDRVKYLRTFGRVVRHQDGGLECLAAVQDVTERRLADEALSKARSELAHVSRITSLGALTASIAHEVNQPLSGIITNAGTCLRMLAADPPNMDGARETARRTIRDGNRAADVITRLRALFSKRTPSIEPVDLNEAAREVIDLLSSDLQRSRVVLRTAFADGLPLAGGDRVQLQQVIMNLLRNAADAMSGVDDRPRRLLMKTEADEDNHVRLTVQDAGVGLTSEAAERLFEAFYTTKNDGMGIGLSVSRSIIESHNGRLWAASNDGPGATFSFSIPKYSGDEAPAQDISAAGASITSSVQV</sequence>
<dbReference type="RefSeq" id="WP_162458125.1">
    <property type="nucleotide sequence ID" value="NZ_BSPF01000032.1"/>
</dbReference>
<evidence type="ECO:0000259" key="6">
    <source>
        <dbReference type="PROSITE" id="PS50109"/>
    </source>
</evidence>
<feature type="domain" description="PAC" evidence="8">
    <location>
        <begin position="74"/>
        <end position="126"/>
    </location>
</feature>
<dbReference type="InterPro" id="IPR052162">
    <property type="entry name" value="Sensor_kinase/Photoreceptor"/>
</dbReference>
<dbReference type="InterPro" id="IPR000014">
    <property type="entry name" value="PAS"/>
</dbReference>
<feature type="domain" description="PAS" evidence="7">
    <location>
        <begin position="127"/>
        <end position="184"/>
    </location>
</feature>
<dbReference type="SMART" id="SM00387">
    <property type="entry name" value="HATPase_c"/>
    <property type="match status" value="1"/>
</dbReference>
<dbReference type="SUPFAM" id="SSF55781">
    <property type="entry name" value="GAF domain-like"/>
    <property type="match status" value="1"/>
</dbReference>
<dbReference type="InterPro" id="IPR005467">
    <property type="entry name" value="His_kinase_dom"/>
</dbReference>
<dbReference type="InterPro" id="IPR003594">
    <property type="entry name" value="HATPase_dom"/>
</dbReference>
<dbReference type="PRINTS" id="PR00344">
    <property type="entry name" value="BCTRLSENSOR"/>
</dbReference>
<dbReference type="PROSITE" id="PS50112">
    <property type="entry name" value="PAS"/>
    <property type="match status" value="4"/>
</dbReference>
<evidence type="ECO:0000256" key="1">
    <source>
        <dbReference type="ARBA" id="ARBA00000085"/>
    </source>
</evidence>
<dbReference type="EC" id="2.7.13.3" evidence="2"/>
<dbReference type="PROSITE" id="PS50113">
    <property type="entry name" value="PAC"/>
    <property type="match status" value="6"/>
</dbReference>
<dbReference type="SMART" id="SM00388">
    <property type="entry name" value="HisKA"/>
    <property type="match status" value="1"/>
</dbReference>
<dbReference type="PROSITE" id="PS50109">
    <property type="entry name" value="HIS_KIN"/>
    <property type="match status" value="1"/>
</dbReference>
<dbReference type="FunFam" id="3.30.450.20:FF:000099">
    <property type="entry name" value="Sensory box sensor histidine kinase"/>
    <property type="match status" value="3"/>
</dbReference>
<dbReference type="Pfam" id="PF08448">
    <property type="entry name" value="PAS_4"/>
    <property type="match status" value="1"/>
</dbReference>
<evidence type="ECO:0000256" key="4">
    <source>
        <dbReference type="ARBA" id="ARBA00022679"/>
    </source>
</evidence>
<dbReference type="EMBL" id="VLKT01000056">
    <property type="protein sequence ID" value="TWI24145.1"/>
    <property type="molecule type" value="Genomic_DNA"/>
</dbReference>
<dbReference type="InterPro" id="IPR000700">
    <property type="entry name" value="PAS-assoc_C"/>
</dbReference>
<evidence type="ECO:0000259" key="8">
    <source>
        <dbReference type="PROSITE" id="PS50113"/>
    </source>
</evidence>
<dbReference type="SUPFAM" id="SSF55874">
    <property type="entry name" value="ATPase domain of HSP90 chaperone/DNA topoisomerase II/histidine kinase"/>
    <property type="match status" value="1"/>
</dbReference>
<dbReference type="CDD" id="cd00082">
    <property type="entry name" value="HisKA"/>
    <property type="match status" value="1"/>
</dbReference>
<keyword evidence="10" id="KW-1185">Reference proteome</keyword>
<feature type="domain" description="PAS" evidence="7">
    <location>
        <begin position="1"/>
        <end position="71"/>
    </location>
</feature>
<organism evidence="9 10">
    <name type="scientific">Mesorhizobium tianshanense</name>
    <dbReference type="NCBI Taxonomy" id="39844"/>
    <lineage>
        <taxon>Bacteria</taxon>
        <taxon>Pseudomonadati</taxon>
        <taxon>Pseudomonadota</taxon>
        <taxon>Alphaproteobacteria</taxon>
        <taxon>Hyphomicrobiales</taxon>
        <taxon>Phyllobacteriaceae</taxon>
        <taxon>Mesorhizobium</taxon>
    </lineage>
</organism>
<evidence type="ECO:0000256" key="2">
    <source>
        <dbReference type="ARBA" id="ARBA00012438"/>
    </source>
</evidence>
<feature type="domain" description="PAC" evidence="8">
    <location>
        <begin position="462"/>
        <end position="514"/>
    </location>
</feature>
<feature type="domain" description="PAS" evidence="7">
    <location>
        <begin position="253"/>
        <end position="323"/>
    </location>
</feature>
<dbReference type="Gene3D" id="3.30.450.20">
    <property type="entry name" value="PAS domain"/>
    <property type="match status" value="6"/>
</dbReference>
<dbReference type="InterPro" id="IPR003018">
    <property type="entry name" value="GAF"/>
</dbReference>
<dbReference type="PANTHER" id="PTHR43304">
    <property type="entry name" value="PHYTOCHROME-LIKE PROTEIN CPH1"/>
    <property type="match status" value="1"/>
</dbReference>
<dbReference type="InterPro" id="IPR036890">
    <property type="entry name" value="HATPase_C_sf"/>
</dbReference>
<dbReference type="GO" id="GO:0000155">
    <property type="term" value="F:phosphorelay sensor kinase activity"/>
    <property type="evidence" value="ECO:0007669"/>
    <property type="project" value="InterPro"/>
</dbReference>
<dbReference type="PANTHER" id="PTHR43304:SF1">
    <property type="entry name" value="PAC DOMAIN-CONTAINING PROTEIN"/>
    <property type="match status" value="1"/>
</dbReference>
<comment type="caution">
    <text evidence="9">The sequence shown here is derived from an EMBL/GenBank/DDBJ whole genome shotgun (WGS) entry which is preliminary data.</text>
</comment>
<dbReference type="InterPro" id="IPR036097">
    <property type="entry name" value="HisK_dim/P_sf"/>
</dbReference>
<dbReference type="SMART" id="SM00065">
    <property type="entry name" value="GAF"/>
    <property type="match status" value="1"/>
</dbReference>
<gene>
    <name evidence="9" type="ORF">IQ26_06285</name>
</gene>
<dbReference type="InterPro" id="IPR035965">
    <property type="entry name" value="PAS-like_dom_sf"/>
</dbReference>
<dbReference type="Gene3D" id="1.10.287.130">
    <property type="match status" value="1"/>
</dbReference>
<dbReference type="InterPro" id="IPR004358">
    <property type="entry name" value="Sig_transdc_His_kin-like_C"/>
</dbReference>
<evidence type="ECO:0000256" key="5">
    <source>
        <dbReference type="ARBA" id="ARBA00022777"/>
    </source>
</evidence>
<name>A0A562MW50_9HYPH</name>
<proteinExistence type="predicted"/>
<feature type="domain" description="PAC" evidence="8">
    <location>
        <begin position="200"/>
        <end position="252"/>
    </location>
</feature>
<dbReference type="NCBIfam" id="TIGR00229">
    <property type="entry name" value="sensory_box"/>
    <property type="match status" value="4"/>
</dbReference>
<dbReference type="Gene3D" id="3.30.450.40">
    <property type="match status" value="1"/>
</dbReference>
<dbReference type="SMART" id="SM00086">
    <property type="entry name" value="PAC"/>
    <property type="match status" value="6"/>
</dbReference>
<dbReference type="InterPro" id="IPR013656">
    <property type="entry name" value="PAS_4"/>
</dbReference>
<dbReference type="Pfam" id="PF08447">
    <property type="entry name" value="PAS_3"/>
    <property type="match status" value="5"/>
</dbReference>
<comment type="catalytic activity">
    <reaction evidence="1">
        <text>ATP + protein L-histidine = ADP + protein N-phospho-L-histidine.</text>
        <dbReference type="EC" id="2.7.13.3"/>
    </reaction>
</comment>
<accession>A0A562MW50</accession>
<dbReference type="SMART" id="SM00091">
    <property type="entry name" value="PAS"/>
    <property type="match status" value="6"/>
</dbReference>
<dbReference type="InterPro" id="IPR013655">
    <property type="entry name" value="PAS_fold_3"/>
</dbReference>
<keyword evidence="3" id="KW-0597">Phosphoprotein</keyword>
<feature type="domain" description="PAC" evidence="8">
    <location>
        <begin position="588"/>
        <end position="640"/>
    </location>
</feature>
<evidence type="ECO:0000313" key="9">
    <source>
        <dbReference type="EMBL" id="TWI24145.1"/>
    </source>
</evidence>
<evidence type="ECO:0000256" key="3">
    <source>
        <dbReference type="ARBA" id="ARBA00022553"/>
    </source>
</evidence>
<dbReference type="Pfam" id="PF00512">
    <property type="entry name" value="HisKA"/>
    <property type="match status" value="1"/>
</dbReference>
<dbReference type="Gene3D" id="3.30.565.10">
    <property type="entry name" value="Histidine kinase-like ATPase, C-terminal domain"/>
    <property type="match status" value="1"/>
</dbReference>
<dbReference type="InterPro" id="IPR029016">
    <property type="entry name" value="GAF-like_dom_sf"/>
</dbReference>
<dbReference type="InterPro" id="IPR003661">
    <property type="entry name" value="HisK_dim/P_dom"/>
</dbReference>
<keyword evidence="5" id="KW-0418">Kinase</keyword>
<feature type="domain" description="Histidine kinase" evidence="6">
    <location>
        <begin position="954"/>
        <end position="1170"/>
    </location>
</feature>
<dbReference type="SUPFAM" id="SSF47384">
    <property type="entry name" value="Homodimeric domain of signal transducing histidine kinase"/>
    <property type="match status" value="1"/>
</dbReference>
<dbReference type="SUPFAM" id="SSF55785">
    <property type="entry name" value="PYP-like sensor domain (PAS domain)"/>
    <property type="match status" value="6"/>
</dbReference>